<accession>A0AAQ4CQT9</accession>
<dbReference type="GeneID" id="68865927"/>
<evidence type="ECO:0000256" key="1">
    <source>
        <dbReference type="SAM" id="Phobius"/>
    </source>
</evidence>
<feature type="transmembrane region" description="Helical" evidence="1">
    <location>
        <begin position="121"/>
        <end position="143"/>
    </location>
</feature>
<reference evidence="2 3" key="1">
    <citation type="journal article" date="2022" name="Microbiol. Resour. Announc.">
        <title>Complete Genome Sequence of the Hyperthermophilic and Acidophilic Archaeon Saccharolobus caldissimus Strain HS-3T.</title>
        <authorList>
            <person name="Sakai H.D."/>
            <person name="Kurosawa N."/>
        </authorList>
    </citation>
    <scope>NUCLEOTIDE SEQUENCE [LARGE SCALE GENOMIC DNA]</scope>
    <source>
        <strain evidence="2 3">JCM32116</strain>
    </source>
</reference>
<dbReference type="AlphaFoldDB" id="A0AAQ4CQT9"/>
<feature type="transmembrane region" description="Helical" evidence="1">
    <location>
        <begin position="16"/>
        <end position="35"/>
    </location>
</feature>
<organism evidence="2 3">
    <name type="scientific">Saccharolobus caldissimus</name>
    <dbReference type="NCBI Taxonomy" id="1702097"/>
    <lineage>
        <taxon>Archaea</taxon>
        <taxon>Thermoproteota</taxon>
        <taxon>Thermoprotei</taxon>
        <taxon>Sulfolobales</taxon>
        <taxon>Sulfolobaceae</taxon>
        <taxon>Saccharolobus</taxon>
    </lineage>
</organism>
<dbReference type="EMBL" id="AP025226">
    <property type="protein sequence ID" value="BDB98170.1"/>
    <property type="molecule type" value="Genomic_DNA"/>
</dbReference>
<feature type="transmembrane region" description="Helical" evidence="1">
    <location>
        <begin position="41"/>
        <end position="66"/>
    </location>
</feature>
<keyword evidence="1" id="KW-1133">Transmembrane helix</keyword>
<feature type="transmembrane region" description="Helical" evidence="1">
    <location>
        <begin position="155"/>
        <end position="172"/>
    </location>
</feature>
<evidence type="ECO:0000313" key="3">
    <source>
        <dbReference type="Proteomes" id="UP001319921"/>
    </source>
</evidence>
<sequence length="295" mass="33037">MSQQEYKGIIGLRRGLLDIIIIILVGLITYALIYVMEYLTLPLIIIKLIIISASILSALLLIIAYLDVKGGFEFLRKSEINIKMATISSPLLLTLSIILFIEIVVYSLITVNIFTSLSEGIYPYIYTLLRIVAFSTLIVLAFSYRKLGEHYNSDLINYGSLIFILGVLTFIFHFKYGGFLALIGIITMYVGISDILKEKFPRFKSSNVSLGVLRNNGEAELSVYSKNQIQVISATILGTNYISNTITPNVLTKGYNSLKINFNSPIQLTPKNIYTIRLSLSNGRTLDVNVIYETT</sequence>
<dbReference type="RefSeq" id="WP_229572095.1">
    <property type="nucleotide sequence ID" value="NZ_AP025226.1"/>
</dbReference>
<protein>
    <recommendedName>
        <fullName evidence="4">DUF973 family protein</fullName>
    </recommendedName>
</protein>
<name>A0AAQ4CQT9_9CREN</name>
<dbReference type="Proteomes" id="UP001319921">
    <property type="component" value="Chromosome"/>
</dbReference>
<feature type="transmembrane region" description="Helical" evidence="1">
    <location>
        <begin position="178"/>
        <end position="196"/>
    </location>
</feature>
<proteinExistence type="predicted"/>
<dbReference type="InterPro" id="IPR009321">
    <property type="entry name" value="DUF973"/>
</dbReference>
<gene>
    <name evidence="2" type="ORF">SACC_11870</name>
</gene>
<feature type="transmembrane region" description="Helical" evidence="1">
    <location>
        <begin position="87"/>
        <end position="109"/>
    </location>
</feature>
<evidence type="ECO:0000313" key="2">
    <source>
        <dbReference type="EMBL" id="BDB98170.1"/>
    </source>
</evidence>
<keyword evidence="3" id="KW-1185">Reference proteome</keyword>
<dbReference type="Pfam" id="PF06157">
    <property type="entry name" value="DUF973"/>
    <property type="match status" value="1"/>
</dbReference>
<keyword evidence="1" id="KW-0472">Membrane</keyword>
<keyword evidence="1" id="KW-0812">Transmembrane</keyword>
<dbReference type="KEGG" id="scas:SACC_11870"/>
<evidence type="ECO:0008006" key="4">
    <source>
        <dbReference type="Google" id="ProtNLM"/>
    </source>
</evidence>